<dbReference type="AlphaFoldDB" id="A0AAD6U4P1"/>
<dbReference type="Proteomes" id="UP001222325">
    <property type="component" value="Unassembled WGS sequence"/>
</dbReference>
<feature type="transmembrane region" description="Helical" evidence="1">
    <location>
        <begin position="208"/>
        <end position="228"/>
    </location>
</feature>
<dbReference type="EMBL" id="JARJCN010000037">
    <property type="protein sequence ID" value="KAJ7084541.1"/>
    <property type="molecule type" value="Genomic_DNA"/>
</dbReference>
<feature type="transmembrane region" description="Helical" evidence="1">
    <location>
        <begin position="20"/>
        <end position="40"/>
    </location>
</feature>
<dbReference type="Pfam" id="PF20152">
    <property type="entry name" value="DUF6534"/>
    <property type="match status" value="1"/>
</dbReference>
<evidence type="ECO:0000313" key="4">
    <source>
        <dbReference type="Proteomes" id="UP001222325"/>
    </source>
</evidence>
<gene>
    <name evidence="3" type="ORF">B0H15DRAFT_1023712</name>
</gene>
<dbReference type="PANTHER" id="PTHR40465">
    <property type="entry name" value="CHROMOSOME 1, WHOLE GENOME SHOTGUN SEQUENCE"/>
    <property type="match status" value="1"/>
</dbReference>
<accession>A0AAD6U4P1</accession>
<proteinExistence type="predicted"/>
<evidence type="ECO:0000313" key="3">
    <source>
        <dbReference type="EMBL" id="KAJ7084541.1"/>
    </source>
</evidence>
<keyword evidence="1" id="KW-1133">Transmembrane helix</keyword>
<dbReference type="InterPro" id="IPR045339">
    <property type="entry name" value="DUF6534"/>
</dbReference>
<feature type="transmembrane region" description="Helical" evidence="1">
    <location>
        <begin position="52"/>
        <end position="78"/>
    </location>
</feature>
<keyword evidence="1" id="KW-0472">Membrane</keyword>
<feature type="transmembrane region" description="Helical" evidence="1">
    <location>
        <begin position="234"/>
        <end position="253"/>
    </location>
</feature>
<keyword evidence="1" id="KW-0812">Transmembrane</keyword>
<dbReference type="PANTHER" id="PTHR40465:SF1">
    <property type="entry name" value="DUF6534 DOMAIN-CONTAINING PROTEIN"/>
    <property type="match status" value="1"/>
</dbReference>
<keyword evidence="4" id="KW-1185">Reference proteome</keyword>
<evidence type="ECO:0000259" key="2">
    <source>
        <dbReference type="Pfam" id="PF20152"/>
    </source>
</evidence>
<name>A0AAD6U4P1_9AGAR</name>
<feature type="transmembrane region" description="Helical" evidence="1">
    <location>
        <begin position="123"/>
        <end position="145"/>
    </location>
</feature>
<reference evidence="3" key="1">
    <citation type="submission" date="2023-03" db="EMBL/GenBank/DDBJ databases">
        <title>Massive genome expansion in bonnet fungi (Mycena s.s.) driven by repeated elements and novel gene families across ecological guilds.</title>
        <authorList>
            <consortium name="Lawrence Berkeley National Laboratory"/>
            <person name="Harder C.B."/>
            <person name="Miyauchi S."/>
            <person name="Viragh M."/>
            <person name="Kuo A."/>
            <person name="Thoen E."/>
            <person name="Andreopoulos B."/>
            <person name="Lu D."/>
            <person name="Skrede I."/>
            <person name="Drula E."/>
            <person name="Henrissat B."/>
            <person name="Morin E."/>
            <person name="Kohler A."/>
            <person name="Barry K."/>
            <person name="LaButti K."/>
            <person name="Morin E."/>
            <person name="Salamov A."/>
            <person name="Lipzen A."/>
            <person name="Mereny Z."/>
            <person name="Hegedus B."/>
            <person name="Baldrian P."/>
            <person name="Stursova M."/>
            <person name="Weitz H."/>
            <person name="Taylor A."/>
            <person name="Grigoriev I.V."/>
            <person name="Nagy L.G."/>
            <person name="Martin F."/>
            <person name="Kauserud H."/>
        </authorList>
    </citation>
    <scope>NUCLEOTIDE SEQUENCE</scope>
    <source>
        <strain evidence="3">CBHHK173m</strain>
    </source>
</reference>
<comment type="caution">
    <text evidence="3">The sequence shown here is derived from an EMBL/GenBank/DDBJ whole genome shotgun (WGS) entry which is preliminary data.</text>
</comment>
<feature type="domain" description="DUF6534" evidence="2">
    <location>
        <begin position="171"/>
        <end position="257"/>
    </location>
</feature>
<organism evidence="3 4">
    <name type="scientific">Mycena belliarum</name>
    <dbReference type="NCBI Taxonomy" id="1033014"/>
    <lineage>
        <taxon>Eukaryota</taxon>
        <taxon>Fungi</taxon>
        <taxon>Dikarya</taxon>
        <taxon>Basidiomycota</taxon>
        <taxon>Agaricomycotina</taxon>
        <taxon>Agaricomycetes</taxon>
        <taxon>Agaricomycetidae</taxon>
        <taxon>Agaricales</taxon>
        <taxon>Marasmiineae</taxon>
        <taxon>Mycenaceae</taxon>
        <taxon>Mycena</taxon>
    </lineage>
</organism>
<feature type="transmembrane region" description="Helical" evidence="1">
    <location>
        <begin position="165"/>
        <end position="187"/>
    </location>
</feature>
<feature type="transmembrane region" description="Helical" evidence="1">
    <location>
        <begin position="90"/>
        <end position="111"/>
    </location>
</feature>
<protein>
    <recommendedName>
        <fullName evidence="2">DUF6534 domain-containing protein</fullName>
    </recommendedName>
</protein>
<evidence type="ECO:0000256" key="1">
    <source>
        <dbReference type="SAM" id="Phobius"/>
    </source>
</evidence>
<sequence length="318" mass="34465">MALTESWGIPVVELAGPLLVGFLLHWGLFGTLTIQLYLYYEAFPADPLFHKCLVYTLYALELVQTILITHDAFALFAFGFGDPEGLMTIHLAWLTIPVMSGLVALISQSFYSYRLWVLSDSPAMPVLIVVVALASSVGAFLVGALSHIAGNIPIRHSKANAVASGIWLGGAALADILIAVSLTFYLWKTDSRFRQTRALISRLIRITIETGSLTAVVALVNAAMIYAFPGKPYFFTAGAVVPKLYSNTILAVLNSRFRIVGGRGDSSQGMFSLESHIHTGTVRTGIPTQVAITREVYSSSDKDDGFSVELKDGSEPCR</sequence>